<proteinExistence type="predicted"/>
<dbReference type="AlphaFoldDB" id="A0AAV0I9K2"/>
<evidence type="ECO:0000313" key="1">
    <source>
        <dbReference type="EMBL" id="CAI0392945.1"/>
    </source>
</evidence>
<organism evidence="1 2">
    <name type="scientific">Linum tenue</name>
    <dbReference type="NCBI Taxonomy" id="586396"/>
    <lineage>
        <taxon>Eukaryota</taxon>
        <taxon>Viridiplantae</taxon>
        <taxon>Streptophyta</taxon>
        <taxon>Embryophyta</taxon>
        <taxon>Tracheophyta</taxon>
        <taxon>Spermatophyta</taxon>
        <taxon>Magnoliopsida</taxon>
        <taxon>eudicotyledons</taxon>
        <taxon>Gunneridae</taxon>
        <taxon>Pentapetalae</taxon>
        <taxon>rosids</taxon>
        <taxon>fabids</taxon>
        <taxon>Malpighiales</taxon>
        <taxon>Linaceae</taxon>
        <taxon>Linum</taxon>
    </lineage>
</organism>
<gene>
    <name evidence="1" type="ORF">LITE_LOCUS7743</name>
</gene>
<dbReference type="Proteomes" id="UP001154282">
    <property type="component" value="Unassembled WGS sequence"/>
</dbReference>
<dbReference type="EMBL" id="CAMGYJ010000003">
    <property type="protein sequence ID" value="CAI0392945.1"/>
    <property type="molecule type" value="Genomic_DNA"/>
</dbReference>
<reference evidence="1" key="1">
    <citation type="submission" date="2022-08" db="EMBL/GenBank/DDBJ databases">
        <authorList>
            <person name="Gutierrez-Valencia J."/>
        </authorList>
    </citation>
    <scope>NUCLEOTIDE SEQUENCE</scope>
</reference>
<comment type="caution">
    <text evidence="1">The sequence shown here is derived from an EMBL/GenBank/DDBJ whole genome shotgun (WGS) entry which is preliminary data.</text>
</comment>
<sequence>MQGSFCANTVQEEAGLKKGVENLVTSFTMDSVWQGCNLPSDKEFQQAVKVDHLPSNNSFEALASLTQFEGFSMRLWIVQNLLTLEDWVRVLSSLKLGLKTCSLLIMQL</sequence>
<evidence type="ECO:0000313" key="2">
    <source>
        <dbReference type="Proteomes" id="UP001154282"/>
    </source>
</evidence>
<accession>A0AAV0I9K2</accession>
<name>A0AAV0I9K2_9ROSI</name>
<protein>
    <submittedName>
        <fullName evidence="1">Uncharacterized protein</fullName>
    </submittedName>
</protein>
<keyword evidence="2" id="KW-1185">Reference proteome</keyword>